<comment type="subcellular location">
    <subcellularLocation>
        <location evidence="1">Endomembrane system</location>
        <topology evidence="1">Multi-pass membrane protein</topology>
    </subcellularLocation>
</comment>
<dbReference type="Proteomes" id="UP000279859">
    <property type="component" value="Unassembled WGS sequence"/>
</dbReference>
<protein>
    <submittedName>
        <fullName evidence="6">VIT family protein</fullName>
    </submittedName>
</protein>
<evidence type="ECO:0000313" key="6">
    <source>
        <dbReference type="EMBL" id="RNE64001.1"/>
    </source>
</evidence>
<keyword evidence="7" id="KW-1185">Reference proteome</keyword>
<feature type="transmembrane region" description="Helical" evidence="5">
    <location>
        <begin position="21"/>
        <end position="45"/>
    </location>
</feature>
<dbReference type="PANTHER" id="PTHR31851">
    <property type="entry name" value="FE(2+)/MN(2+) TRANSPORTER PCL1"/>
    <property type="match status" value="1"/>
</dbReference>
<feature type="transmembrane region" description="Helical" evidence="5">
    <location>
        <begin position="51"/>
        <end position="70"/>
    </location>
</feature>
<dbReference type="GO" id="GO:0030026">
    <property type="term" value="P:intracellular manganese ion homeostasis"/>
    <property type="evidence" value="ECO:0007669"/>
    <property type="project" value="InterPro"/>
</dbReference>
<feature type="transmembrane region" description="Helical" evidence="5">
    <location>
        <begin position="179"/>
        <end position="198"/>
    </location>
</feature>
<feature type="transmembrane region" description="Helical" evidence="5">
    <location>
        <begin position="210"/>
        <end position="234"/>
    </location>
</feature>
<evidence type="ECO:0000313" key="7">
    <source>
        <dbReference type="Proteomes" id="UP000279859"/>
    </source>
</evidence>
<evidence type="ECO:0000256" key="4">
    <source>
        <dbReference type="ARBA" id="ARBA00023136"/>
    </source>
</evidence>
<comment type="caution">
    <text evidence="6">The sequence shown here is derived from an EMBL/GenBank/DDBJ whole genome shotgun (WGS) entry which is preliminary data.</text>
</comment>
<dbReference type="RefSeq" id="WP_123045273.1">
    <property type="nucleotide sequence ID" value="NZ_RDSR01000006.1"/>
</dbReference>
<dbReference type="GO" id="GO:0012505">
    <property type="term" value="C:endomembrane system"/>
    <property type="evidence" value="ECO:0007669"/>
    <property type="project" value="UniProtKB-SubCell"/>
</dbReference>
<name>A0A3M8LEW1_9MICO</name>
<dbReference type="InterPro" id="IPR008217">
    <property type="entry name" value="Ccc1_fam"/>
</dbReference>
<reference evidence="6 7" key="1">
    <citation type="submission" date="2018-11" db="EMBL/GenBank/DDBJ databases">
        <title>Cryobacterium sp. nov., isolated from rhizosphere soil of lettuce.</title>
        <authorList>
            <person name="Wang Y."/>
        </authorList>
    </citation>
    <scope>NUCLEOTIDE SEQUENCE [LARGE SCALE GENOMIC DNA]</scope>
    <source>
        <strain evidence="6 7">NEAU-85</strain>
    </source>
</reference>
<dbReference type="Pfam" id="PF01988">
    <property type="entry name" value="VIT1"/>
    <property type="match status" value="1"/>
</dbReference>
<gene>
    <name evidence="6" type="ORF">EEJ31_05395</name>
</gene>
<organism evidence="6 7">
    <name type="scientific">Cryobacterium tepidiphilum</name>
    <dbReference type="NCBI Taxonomy" id="2486026"/>
    <lineage>
        <taxon>Bacteria</taxon>
        <taxon>Bacillati</taxon>
        <taxon>Actinomycetota</taxon>
        <taxon>Actinomycetes</taxon>
        <taxon>Micrococcales</taxon>
        <taxon>Microbacteriaceae</taxon>
        <taxon>Cryobacterium</taxon>
    </lineage>
</organism>
<dbReference type="CDD" id="cd02432">
    <property type="entry name" value="Nodulin-21_like_1"/>
    <property type="match status" value="1"/>
</dbReference>
<dbReference type="AlphaFoldDB" id="A0A3M8LEW1"/>
<accession>A0A3M8LEW1</accession>
<proteinExistence type="predicted"/>
<sequence>MSELVHAAEPHATGLNARLNWLRAGVLGANDGIVSVAALVVGVAAATSDTATILIAGIASLLAGAISMALGEYVSVSSQRDTERALIAREREELASMPEQELAELAGFYEAKGLTPQTAKQVALELTEHDALAAHLEAELHIDADDVSNPWHAALASALSFTIGALLPLLAVLLPPPAWRLPATFLAVLAALVITGWLSAHLGGSGKARAITRVVSGGVLALAVTYAIGALIGVSV</sequence>
<evidence type="ECO:0000256" key="5">
    <source>
        <dbReference type="SAM" id="Phobius"/>
    </source>
</evidence>
<feature type="transmembrane region" description="Helical" evidence="5">
    <location>
        <begin position="153"/>
        <end position="173"/>
    </location>
</feature>
<dbReference type="GO" id="GO:0005384">
    <property type="term" value="F:manganese ion transmembrane transporter activity"/>
    <property type="evidence" value="ECO:0007669"/>
    <property type="project" value="InterPro"/>
</dbReference>
<keyword evidence="2 5" id="KW-0812">Transmembrane</keyword>
<dbReference type="EMBL" id="RDSR01000006">
    <property type="protein sequence ID" value="RNE64001.1"/>
    <property type="molecule type" value="Genomic_DNA"/>
</dbReference>
<dbReference type="OrthoDB" id="188924at2"/>
<evidence type="ECO:0000256" key="2">
    <source>
        <dbReference type="ARBA" id="ARBA00022692"/>
    </source>
</evidence>
<keyword evidence="4 5" id="KW-0472">Membrane</keyword>
<keyword evidence="3 5" id="KW-1133">Transmembrane helix</keyword>
<evidence type="ECO:0000256" key="3">
    <source>
        <dbReference type="ARBA" id="ARBA00022989"/>
    </source>
</evidence>
<evidence type="ECO:0000256" key="1">
    <source>
        <dbReference type="ARBA" id="ARBA00004127"/>
    </source>
</evidence>